<dbReference type="Gene3D" id="2.60.40.10">
    <property type="entry name" value="Immunoglobulins"/>
    <property type="match status" value="4"/>
</dbReference>
<accession>A0A4Z1AJ45</accession>
<proteinExistence type="predicted"/>
<dbReference type="AlphaFoldDB" id="A0A4Z1AJ45"/>
<dbReference type="OrthoDB" id="340531at2"/>
<name>A0A4Z1AJ45_9LEPT</name>
<comment type="caution">
    <text evidence="1">The sequence shown here is derived from an EMBL/GenBank/DDBJ whole genome shotgun (WGS) entry which is preliminary data.</text>
</comment>
<organism evidence="1 2">
    <name type="scientific">Leptospira dzoumogneensis</name>
    <dbReference type="NCBI Taxonomy" id="2484904"/>
    <lineage>
        <taxon>Bacteria</taxon>
        <taxon>Pseudomonadati</taxon>
        <taxon>Spirochaetota</taxon>
        <taxon>Spirochaetia</taxon>
        <taxon>Leptospirales</taxon>
        <taxon>Leptospiraceae</taxon>
        <taxon>Leptospira</taxon>
    </lineage>
</organism>
<keyword evidence="2" id="KW-1185">Reference proteome</keyword>
<protein>
    <submittedName>
        <fullName evidence="1">Transcriptional regulator</fullName>
    </submittedName>
</protein>
<evidence type="ECO:0000313" key="1">
    <source>
        <dbReference type="EMBL" id="TGM98613.1"/>
    </source>
</evidence>
<evidence type="ECO:0000313" key="2">
    <source>
        <dbReference type="Proteomes" id="UP000297241"/>
    </source>
</evidence>
<dbReference type="RefSeq" id="WP_135757187.1">
    <property type="nucleotide sequence ID" value="NZ_RQHS01000018.1"/>
</dbReference>
<gene>
    <name evidence="1" type="ORF">EHR06_11815</name>
</gene>
<dbReference type="InterPro" id="IPR013783">
    <property type="entry name" value="Ig-like_fold"/>
</dbReference>
<reference evidence="1" key="1">
    <citation type="journal article" date="2019" name="PLoS Negl. Trop. Dis.">
        <title>Revisiting the worldwide diversity of Leptospira species in the environment.</title>
        <authorList>
            <person name="Vincent A.T."/>
            <person name="Schiettekatte O."/>
            <person name="Bourhy P."/>
            <person name="Veyrier F.J."/>
            <person name="Picardeau M."/>
        </authorList>
    </citation>
    <scope>NUCLEOTIDE SEQUENCE [LARGE SCALE GENOMIC DNA]</scope>
    <source>
        <strain evidence="1">201601113</strain>
    </source>
</reference>
<dbReference type="EMBL" id="RQHS01000018">
    <property type="protein sequence ID" value="TGM98613.1"/>
    <property type="molecule type" value="Genomic_DNA"/>
</dbReference>
<dbReference type="Proteomes" id="UP000297241">
    <property type="component" value="Unassembled WGS sequence"/>
</dbReference>
<sequence>MKYLNDGRVVVTALVLLLFFFSGLLYLYANAGPKTGTNKIVGELKTKQLKILRKLDSEVIWEELDESDPIRYRDTIRTEEGSEAVLLFTDGDNTAEIRMDERSMILVEDTDKISFVSGSLSATGGGSGNLQISSGDTKISLGNSDLKISKDENNKGLNLEVKQGEAKVVSSSGENTVGKNQSADLKDGKVEVHTLNLETVSPPDKSYFPLAGESLPVRFEWKNSPSVKTFRLEVAKDSGFRTGLKKLNAGGTNASISLPNGSYYWRLAGKNPQSGKDEFSSSKNLKILSWNKPRLVSPTNKETFSYTETAPPVRFQWSTFDSQTKYKLEVSSDSNFKQIVYTGDSSSGFLKWEPRSEGQFFARVKMNSDKQGFTELSSDAVSFVLRKSEQAEPPKLLKPLQGEEIGIRVFKSGSFFSWSSSKEFKSYSLEVSADPDLKNIVFSKSTNSNFVKPDLDWKEGTYFWRIKAISNAEVEILSSTNKFTLKPLGSIRLSFPKDGSELGHPVDGKLQFRWDRPDPSGTYKLEVSKDPNFGSKIFETSVRSGQNSVPLQGPGDYYWKVTLLSPEGEVLTSSPSSGFKTSDSAPFISPVYPRDRDKIDLDEKPSLSFYWEIEGKSEAYILELLEADQKTLKTVFKKEIKGESYDYRELYKLREGKYQWRLSAKYRDSSGQIRVTLPLTRDFEVIMSATFKAPEILTPKEFYVE</sequence>